<dbReference type="AlphaFoldDB" id="A0AAD9EIW1"/>
<comment type="caution">
    <text evidence="2">The sequence shown here is derived from an EMBL/GenBank/DDBJ whole genome shotgun (WGS) entry which is preliminary data.</text>
</comment>
<feature type="region of interest" description="Disordered" evidence="1">
    <location>
        <begin position="193"/>
        <end position="212"/>
    </location>
</feature>
<organism evidence="2 3">
    <name type="scientific">Colletotrichum chrysophilum</name>
    <dbReference type="NCBI Taxonomy" id="1836956"/>
    <lineage>
        <taxon>Eukaryota</taxon>
        <taxon>Fungi</taxon>
        <taxon>Dikarya</taxon>
        <taxon>Ascomycota</taxon>
        <taxon>Pezizomycotina</taxon>
        <taxon>Sordariomycetes</taxon>
        <taxon>Hypocreomycetidae</taxon>
        <taxon>Glomerellales</taxon>
        <taxon>Glomerellaceae</taxon>
        <taxon>Colletotrichum</taxon>
        <taxon>Colletotrichum gloeosporioides species complex</taxon>
    </lineage>
</organism>
<evidence type="ECO:0000313" key="2">
    <source>
        <dbReference type="EMBL" id="KAK1853364.1"/>
    </source>
</evidence>
<gene>
    <name evidence="2" type="ORF">CCHR01_03991</name>
</gene>
<accession>A0AAD9EIW1</accession>
<dbReference type="Proteomes" id="UP001243330">
    <property type="component" value="Unassembled WGS sequence"/>
</dbReference>
<keyword evidence="3" id="KW-1185">Reference proteome</keyword>
<evidence type="ECO:0000313" key="3">
    <source>
        <dbReference type="Proteomes" id="UP001243330"/>
    </source>
</evidence>
<sequence>MPLAAALMQVKSAVIFLFPKSTGGVQRPGQHSRALQPCRPSRPTPIPMIRIVVNFLNGPRLLCTGTTIATTEYCGRPTCWPLRWCLDPRTSASILRCWVPEQGEGESGWHAQDATSRELGEDGLHHHHHHHLTLRKVFLPEWRPVVTLWRRKATLLEPDQRPKRGIVEKHGLRVASERWEHSGAAMLQRTHLTSPHLTSPPDCHCHPASAHR</sequence>
<proteinExistence type="predicted"/>
<name>A0AAD9EIW1_9PEZI</name>
<reference evidence="2" key="1">
    <citation type="submission" date="2023-01" db="EMBL/GenBank/DDBJ databases">
        <title>Colletotrichum chrysophilum M932 genome sequence.</title>
        <authorList>
            <person name="Baroncelli R."/>
        </authorList>
    </citation>
    <scope>NUCLEOTIDE SEQUENCE</scope>
    <source>
        <strain evidence="2">M932</strain>
    </source>
</reference>
<protein>
    <submittedName>
        <fullName evidence="2">Uncharacterized protein</fullName>
    </submittedName>
</protein>
<evidence type="ECO:0000256" key="1">
    <source>
        <dbReference type="SAM" id="MobiDB-lite"/>
    </source>
</evidence>
<dbReference type="EMBL" id="JAQOWY010000056">
    <property type="protein sequence ID" value="KAK1853364.1"/>
    <property type="molecule type" value="Genomic_DNA"/>
</dbReference>